<evidence type="ECO:0000259" key="13">
    <source>
        <dbReference type="Pfam" id="PF04446"/>
    </source>
</evidence>
<name>A0A9P5JY44_9AGAM</name>
<keyword evidence="8" id="KW-0479">Metal-binding</keyword>
<dbReference type="PANTHER" id="PTHR12729">
    <property type="entry name" value="TRNA(HIS) GUANYLYLTRANSFERASE-RELATED"/>
    <property type="match status" value="1"/>
</dbReference>
<comment type="similarity">
    <text evidence="2">Belongs to the tRNA(His) guanylyltransferase family.</text>
</comment>
<gene>
    <name evidence="15" type="ORF">DFH94DRAFT_776592</name>
</gene>
<dbReference type="GO" id="GO:0005525">
    <property type="term" value="F:GTP binding"/>
    <property type="evidence" value="ECO:0007669"/>
    <property type="project" value="UniProtKB-KW"/>
</dbReference>
<dbReference type="EC" id="2.7.7.79" evidence="3"/>
<dbReference type="Pfam" id="PF04446">
    <property type="entry name" value="Thg1"/>
    <property type="match status" value="1"/>
</dbReference>
<dbReference type="GO" id="GO:0008193">
    <property type="term" value="F:tRNA guanylyltransferase activity"/>
    <property type="evidence" value="ECO:0007669"/>
    <property type="project" value="UniProtKB-EC"/>
</dbReference>
<sequence>MANSRFAYVRDFELPDRLLPGTFILLRIDGHAFKQFTDAHRFAKPNDPRGLELMDHAAISLMREFPDIILGFGQSDEYSFLFRKSAALYNRRQSKITSILSTFFTASYVMHWKTYFPDTPLRYVPSFDARVVLYPGIREVRDYFSWRQTDTHVNNLYNTAFWALIHQGGQSKKDAHESLRVRFAWPLL</sequence>
<keyword evidence="16" id="KW-1185">Reference proteome</keyword>
<dbReference type="Pfam" id="PF14413">
    <property type="entry name" value="Thg1C"/>
    <property type="match status" value="1"/>
</dbReference>
<evidence type="ECO:0000256" key="1">
    <source>
        <dbReference type="ARBA" id="ARBA00001946"/>
    </source>
</evidence>
<dbReference type="Proteomes" id="UP000759537">
    <property type="component" value="Unassembled WGS sequence"/>
</dbReference>
<accession>A0A9P5JY44</accession>
<feature type="domain" description="Thg1 C-terminal" evidence="14">
    <location>
        <begin position="139"/>
        <end position="181"/>
    </location>
</feature>
<evidence type="ECO:0000256" key="12">
    <source>
        <dbReference type="ARBA" id="ARBA00032480"/>
    </source>
</evidence>
<evidence type="ECO:0000256" key="6">
    <source>
        <dbReference type="ARBA" id="ARBA00022694"/>
    </source>
</evidence>
<evidence type="ECO:0000256" key="8">
    <source>
        <dbReference type="ARBA" id="ARBA00022723"/>
    </source>
</evidence>
<keyword evidence="5" id="KW-0808">Transferase</keyword>
<reference evidence="15" key="2">
    <citation type="journal article" date="2020" name="Nat. Commun.">
        <title>Large-scale genome sequencing of mycorrhizal fungi provides insights into the early evolution of symbiotic traits.</title>
        <authorList>
            <person name="Miyauchi S."/>
            <person name="Kiss E."/>
            <person name="Kuo A."/>
            <person name="Drula E."/>
            <person name="Kohler A."/>
            <person name="Sanchez-Garcia M."/>
            <person name="Morin E."/>
            <person name="Andreopoulos B."/>
            <person name="Barry K.W."/>
            <person name="Bonito G."/>
            <person name="Buee M."/>
            <person name="Carver A."/>
            <person name="Chen C."/>
            <person name="Cichocki N."/>
            <person name="Clum A."/>
            <person name="Culley D."/>
            <person name="Crous P.W."/>
            <person name="Fauchery L."/>
            <person name="Girlanda M."/>
            <person name="Hayes R.D."/>
            <person name="Keri Z."/>
            <person name="LaButti K."/>
            <person name="Lipzen A."/>
            <person name="Lombard V."/>
            <person name="Magnuson J."/>
            <person name="Maillard F."/>
            <person name="Murat C."/>
            <person name="Nolan M."/>
            <person name="Ohm R.A."/>
            <person name="Pangilinan J."/>
            <person name="Pereira M.F."/>
            <person name="Perotto S."/>
            <person name="Peter M."/>
            <person name="Pfister S."/>
            <person name="Riley R."/>
            <person name="Sitrit Y."/>
            <person name="Stielow J.B."/>
            <person name="Szollosi G."/>
            <person name="Zifcakova L."/>
            <person name="Stursova M."/>
            <person name="Spatafora J.W."/>
            <person name="Tedersoo L."/>
            <person name="Vaario L.M."/>
            <person name="Yamada A."/>
            <person name="Yan M."/>
            <person name="Wang P."/>
            <person name="Xu J."/>
            <person name="Bruns T."/>
            <person name="Baldrian P."/>
            <person name="Vilgalys R."/>
            <person name="Dunand C."/>
            <person name="Henrissat B."/>
            <person name="Grigoriev I.V."/>
            <person name="Hibbett D."/>
            <person name="Nagy L.G."/>
            <person name="Martin F.M."/>
        </authorList>
    </citation>
    <scope>NUCLEOTIDE SEQUENCE</scope>
    <source>
        <strain evidence="15">Prilba</strain>
    </source>
</reference>
<dbReference type="GO" id="GO:0006400">
    <property type="term" value="P:tRNA modification"/>
    <property type="evidence" value="ECO:0007669"/>
    <property type="project" value="InterPro"/>
</dbReference>
<evidence type="ECO:0000256" key="10">
    <source>
        <dbReference type="ARBA" id="ARBA00022842"/>
    </source>
</evidence>
<evidence type="ECO:0000256" key="3">
    <source>
        <dbReference type="ARBA" id="ARBA00012511"/>
    </source>
</evidence>
<proteinExistence type="inferred from homology"/>
<dbReference type="PANTHER" id="PTHR12729:SF6">
    <property type="entry name" value="TRNA(HIS) GUANYLYLTRANSFERASE-RELATED"/>
    <property type="match status" value="1"/>
</dbReference>
<keyword evidence="9" id="KW-0547">Nucleotide-binding</keyword>
<dbReference type="InterPro" id="IPR007537">
    <property type="entry name" value="tRNAHis_GuaTrfase_Thg1"/>
</dbReference>
<evidence type="ECO:0000256" key="5">
    <source>
        <dbReference type="ARBA" id="ARBA00022679"/>
    </source>
</evidence>
<dbReference type="InterPro" id="IPR025845">
    <property type="entry name" value="Thg1_C_dom"/>
</dbReference>
<dbReference type="AlphaFoldDB" id="A0A9P5JY44"/>
<evidence type="ECO:0000256" key="4">
    <source>
        <dbReference type="ARBA" id="ARBA00015443"/>
    </source>
</evidence>
<comment type="cofactor">
    <cofactor evidence="1">
        <name>Mg(2+)</name>
        <dbReference type="ChEBI" id="CHEBI:18420"/>
    </cofactor>
</comment>
<keyword evidence="7 15" id="KW-0548">Nucleotidyltransferase</keyword>
<protein>
    <recommendedName>
        <fullName evidence="4">tRNA(His) guanylyltransferase</fullName>
        <ecNumber evidence="3">2.7.7.79</ecNumber>
    </recommendedName>
    <alternativeName>
        <fullName evidence="12">tRNA-histidine guanylyltransferase</fullName>
    </alternativeName>
</protein>
<evidence type="ECO:0000313" key="16">
    <source>
        <dbReference type="Proteomes" id="UP000759537"/>
    </source>
</evidence>
<dbReference type="Gene3D" id="3.30.70.3000">
    <property type="match status" value="1"/>
</dbReference>
<feature type="domain" description="tRNAHis guanylyltransferase catalytic" evidence="13">
    <location>
        <begin position="7"/>
        <end position="135"/>
    </location>
</feature>
<dbReference type="InterPro" id="IPR038469">
    <property type="entry name" value="tRNAHis_GuaTrfase_Thg1_sf"/>
</dbReference>
<evidence type="ECO:0000259" key="14">
    <source>
        <dbReference type="Pfam" id="PF14413"/>
    </source>
</evidence>
<organism evidence="15 16">
    <name type="scientific">Russula ochroleuca</name>
    <dbReference type="NCBI Taxonomy" id="152965"/>
    <lineage>
        <taxon>Eukaryota</taxon>
        <taxon>Fungi</taxon>
        <taxon>Dikarya</taxon>
        <taxon>Basidiomycota</taxon>
        <taxon>Agaricomycotina</taxon>
        <taxon>Agaricomycetes</taxon>
        <taxon>Russulales</taxon>
        <taxon>Russulaceae</taxon>
        <taxon>Russula</taxon>
    </lineage>
</organism>
<keyword evidence="11" id="KW-0342">GTP-binding</keyword>
<evidence type="ECO:0000256" key="2">
    <source>
        <dbReference type="ARBA" id="ARBA00010113"/>
    </source>
</evidence>
<dbReference type="GO" id="GO:0000287">
    <property type="term" value="F:magnesium ion binding"/>
    <property type="evidence" value="ECO:0007669"/>
    <property type="project" value="InterPro"/>
</dbReference>
<dbReference type="EMBL" id="WHVB01000032">
    <property type="protein sequence ID" value="KAF8468526.1"/>
    <property type="molecule type" value="Genomic_DNA"/>
</dbReference>
<reference evidence="15" key="1">
    <citation type="submission" date="2019-10" db="EMBL/GenBank/DDBJ databases">
        <authorList>
            <consortium name="DOE Joint Genome Institute"/>
            <person name="Kuo A."/>
            <person name="Miyauchi S."/>
            <person name="Kiss E."/>
            <person name="Drula E."/>
            <person name="Kohler A."/>
            <person name="Sanchez-Garcia M."/>
            <person name="Andreopoulos B."/>
            <person name="Barry K.W."/>
            <person name="Bonito G."/>
            <person name="Buee M."/>
            <person name="Carver A."/>
            <person name="Chen C."/>
            <person name="Cichocki N."/>
            <person name="Clum A."/>
            <person name="Culley D."/>
            <person name="Crous P.W."/>
            <person name="Fauchery L."/>
            <person name="Girlanda M."/>
            <person name="Hayes R."/>
            <person name="Keri Z."/>
            <person name="LaButti K."/>
            <person name="Lipzen A."/>
            <person name="Lombard V."/>
            <person name="Magnuson J."/>
            <person name="Maillard F."/>
            <person name="Morin E."/>
            <person name="Murat C."/>
            <person name="Nolan M."/>
            <person name="Ohm R."/>
            <person name="Pangilinan J."/>
            <person name="Pereira M."/>
            <person name="Perotto S."/>
            <person name="Peter M."/>
            <person name="Riley R."/>
            <person name="Sitrit Y."/>
            <person name="Stielow B."/>
            <person name="Szollosi G."/>
            <person name="Zifcakova L."/>
            <person name="Stursova M."/>
            <person name="Spatafora J.W."/>
            <person name="Tedersoo L."/>
            <person name="Vaario L.-M."/>
            <person name="Yamada A."/>
            <person name="Yan M."/>
            <person name="Wang P."/>
            <person name="Xu J."/>
            <person name="Bruns T."/>
            <person name="Baldrian P."/>
            <person name="Vilgalys R."/>
            <person name="Henrissat B."/>
            <person name="Grigoriev I.V."/>
            <person name="Hibbett D."/>
            <person name="Nagy L.G."/>
            <person name="Martin F.M."/>
        </authorList>
    </citation>
    <scope>NUCLEOTIDE SEQUENCE</scope>
    <source>
        <strain evidence="15">Prilba</strain>
    </source>
</reference>
<dbReference type="InterPro" id="IPR024956">
    <property type="entry name" value="tRNAHis_GuaTrfase_cat"/>
</dbReference>
<evidence type="ECO:0000256" key="11">
    <source>
        <dbReference type="ARBA" id="ARBA00023134"/>
    </source>
</evidence>
<keyword evidence="6" id="KW-0819">tRNA processing</keyword>
<evidence type="ECO:0000256" key="9">
    <source>
        <dbReference type="ARBA" id="ARBA00022741"/>
    </source>
</evidence>
<dbReference type="OrthoDB" id="62560at2759"/>
<keyword evidence="10" id="KW-0460">Magnesium</keyword>
<comment type="caution">
    <text evidence="15">The sequence shown here is derived from an EMBL/GenBank/DDBJ whole genome shotgun (WGS) entry which is preliminary data.</text>
</comment>
<evidence type="ECO:0000256" key="7">
    <source>
        <dbReference type="ARBA" id="ARBA00022695"/>
    </source>
</evidence>
<evidence type="ECO:0000313" key="15">
    <source>
        <dbReference type="EMBL" id="KAF8468526.1"/>
    </source>
</evidence>